<reference evidence="1 2" key="1">
    <citation type="submission" date="2019-03" db="EMBL/GenBank/DDBJ databases">
        <title>First draft genome of Liparis tanakae, snailfish: a comprehensive survey of snailfish specific genes.</title>
        <authorList>
            <person name="Kim W."/>
            <person name="Song I."/>
            <person name="Jeong J.-H."/>
            <person name="Kim D."/>
            <person name="Kim S."/>
            <person name="Ryu S."/>
            <person name="Song J.Y."/>
            <person name="Lee S.K."/>
        </authorList>
    </citation>
    <scope>NUCLEOTIDE SEQUENCE [LARGE SCALE GENOMIC DNA]</scope>
    <source>
        <tissue evidence="1">Muscle</tissue>
    </source>
</reference>
<dbReference type="EMBL" id="SRLO01001282">
    <property type="protein sequence ID" value="TNN39421.1"/>
    <property type="molecule type" value="Genomic_DNA"/>
</dbReference>
<comment type="caution">
    <text evidence="1">The sequence shown here is derived from an EMBL/GenBank/DDBJ whole genome shotgun (WGS) entry which is preliminary data.</text>
</comment>
<proteinExistence type="predicted"/>
<keyword evidence="2" id="KW-1185">Reference proteome</keyword>
<dbReference type="AlphaFoldDB" id="A0A4Z2FEP4"/>
<dbReference type="Proteomes" id="UP000314294">
    <property type="component" value="Unassembled WGS sequence"/>
</dbReference>
<accession>A0A4Z2FEP4</accession>
<evidence type="ECO:0000313" key="1">
    <source>
        <dbReference type="EMBL" id="TNN39421.1"/>
    </source>
</evidence>
<organism evidence="1 2">
    <name type="scientific">Liparis tanakae</name>
    <name type="common">Tanaka's snailfish</name>
    <dbReference type="NCBI Taxonomy" id="230148"/>
    <lineage>
        <taxon>Eukaryota</taxon>
        <taxon>Metazoa</taxon>
        <taxon>Chordata</taxon>
        <taxon>Craniata</taxon>
        <taxon>Vertebrata</taxon>
        <taxon>Euteleostomi</taxon>
        <taxon>Actinopterygii</taxon>
        <taxon>Neopterygii</taxon>
        <taxon>Teleostei</taxon>
        <taxon>Neoteleostei</taxon>
        <taxon>Acanthomorphata</taxon>
        <taxon>Eupercaria</taxon>
        <taxon>Perciformes</taxon>
        <taxon>Cottioidei</taxon>
        <taxon>Cottales</taxon>
        <taxon>Liparidae</taxon>
        <taxon>Liparis</taxon>
    </lineage>
</organism>
<sequence>MTLQRSSSSENILFTTKLIMHISQPLMHPPLIYGNAFCRIPPRVPQVRRGNRATKLPKVRLAPRRRTWQDAAGRVT</sequence>
<name>A0A4Z2FEP4_9TELE</name>
<protein>
    <submittedName>
        <fullName evidence="1">Uncharacterized protein</fullName>
    </submittedName>
</protein>
<evidence type="ECO:0000313" key="2">
    <source>
        <dbReference type="Proteomes" id="UP000314294"/>
    </source>
</evidence>
<gene>
    <name evidence="1" type="ORF">EYF80_050421</name>
</gene>